<dbReference type="Proteomes" id="UP000823851">
    <property type="component" value="Unassembled WGS sequence"/>
</dbReference>
<gene>
    <name evidence="3" type="ORF">H9912_06930</name>
</gene>
<evidence type="ECO:0000313" key="4">
    <source>
        <dbReference type="Proteomes" id="UP000823851"/>
    </source>
</evidence>
<feature type="domain" description="Transposase (putative) YhgA-like" evidence="2">
    <location>
        <begin position="130"/>
        <end position="207"/>
    </location>
</feature>
<protein>
    <submittedName>
        <fullName evidence="3">Rpn family recombination-promoting nuclease/putative transposase</fullName>
    </submittedName>
</protein>
<dbReference type="Pfam" id="PF04754">
    <property type="entry name" value="Transposase_31"/>
    <property type="match status" value="1"/>
</dbReference>
<evidence type="ECO:0000256" key="1">
    <source>
        <dbReference type="SAM" id="MobiDB-lite"/>
    </source>
</evidence>
<sequence>MGEKNDAFCTFMEKEDVFADFINGTVFGGRREVAPEELETVPGIYHAKKRNGRKGGTRGRYRDVAKKRFREGTCCVLTVENQSELHYAMPARCMEYDALEYAGQLRKRRIRHKREKDLKGSAQFLSGLTPEEKLDPVVTLVFYHGKKKWEASRDLHGMLNFEGENEMFRKYTANYWMNLYTLEDLKEEQFTTGLRDVIAMMKRSEDKEAMKAYCRENENRFQEMEEETYDVISVMINHKKMDEYKEKNRTEGGKVNMCRAFDEMMADSKRDGIRIGEKRGERRGEKRGEKNGERKFAALAGRLMKDSRTADLERAVNSEAFRRKLYREYGVG</sequence>
<evidence type="ECO:0000259" key="2">
    <source>
        <dbReference type="Pfam" id="PF04754"/>
    </source>
</evidence>
<name>A0A9D2QZU1_9FIRM</name>
<feature type="region of interest" description="Disordered" evidence="1">
    <location>
        <begin position="275"/>
        <end position="295"/>
    </location>
</feature>
<dbReference type="EMBL" id="DWUW01000192">
    <property type="protein sequence ID" value="HJD31659.1"/>
    <property type="molecule type" value="Genomic_DNA"/>
</dbReference>
<dbReference type="AlphaFoldDB" id="A0A9D2QZU1"/>
<reference evidence="3" key="1">
    <citation type="journal article" date="2021" name="PeerJ">
        <title>Extensive microbial diversity within the chicken gut microbiome revealed by metagenomics and culture.</title>
        <authorList>
            <person name="Gilroy R."/>
            <person name="Ravi A."/>
            <person name="Getino M."/>
            <person name="Pursley I."/>
            <person name="Horton D.L."/>
            <person name="Alikhan N.F."/>
            <person name="Baker D."/>
            <person name="Gharbi K."/>
            <person name="Hall N."/>
            <person name="Watson M."/>
            <person name="Adriaenssens E.M."/>
            <person name="Foster-Nyarko E."/>
            <person name="Jarju S."/>
            <person name="Secka A."/>
            <person name="Antonio M."/>
            <person name="Oren A."/>
            <person name="Chaudhuri R.R."/>
            <person name="La Ragione R."/>
            <person name="Hildebrand F."/>
            <person name="Pallen M.J."/>
        </authorList>
    </citation>
    <scope>NUCLEOTIDE SEQUENCE</scope>
    <source>
        <strain evidence="3">ChiHjej8B7-25341</strain>
    </source>
</reference>
<reference evidence="3" key="2">
    <citation type="submission" date="2021-04" db="EMBL/GenBank/DDBJ databases">
        <authorList>
            <person name="Gilroy R."/>
        </authorList>
    </citation>
    <scope>NUCLEOTIDE SEQUENCE</scope>
    <source>
        <strain evidence="3">ChiHjej8B7-25341</strain>
    </source>
</reference>
<proteinExistence type="predicted"/>
<dbReference type="InterPro" id="IPR006842">
    <property type="entry name" value="Transposase_31"/>
</dbReference>
<accession>A0A9D2QZU1</accession>
<evidence type="ECO:0000313" key="3">
    <source>
        <dbReference type="EMBL" id="HJD31659.1"/>
    </source>
</evidence>
<comment type="caution">
    <text evidence="3">The sequence shown here is derived from an EMBL/GenBank/DDBJ whole genome shotgun (WGS) entry which is preliminary data.</text>
</comment>
<organism evidence="3 4">
    <name type="scientific">Candidatus Eisenbergiella stercorigallinarum</name>
    <dbReference type="NCBI Taxonomy" id="2838557"/>
    <lineage>
        <taxon>Bacteria</taxon>
        <taxon>Bacillati</taxon>
        <taxon>Bacillota</taxon>
        <taxon>Clostridia</taxon>
        <taxon>Lachnospirales</taxon>
        <taxon>Lachnospiraceae</taxon>
        <taxon>Eisenbergiella</taxon>
    </lineage>
</organism>